<gene>
    <name evidence="9" type="ORF">DXB93_01995</name>
</gene>
<keyword evidence="4 7" id="KW-0812">Transmembrane</keyword>
<keyword evidence="5 7" id="KW-1133">Transmembrane helix</keyword>
<dbReference type="PROSITE" id="PS50928">
    <property type="entry name" value="ABC_TM1"/>
    <property type="match status" value="1"/>
</dbReference>
<comment type="caution">
    <text evidence="9">The sequence shown here is derived from an EMBL/GenBank/DDBJ whole genome shotgun (WGS) entry which is preliminary data.</text>
</comment>
<proteinExistence type="inferred from homology"/>
<evidence type="ECO:0000256" key="4">
    <source>
        <dbReference type="ARBA" id="ARBA00022692"/>
    </source>
</evidence>
<dbReference type="Proteomes" id="UP000261032">
    <property type="component" value="Unassembled WGS sequence"/>
</dbReference>
<dbReference type="EMBL" id="QUSL01000002">
    <property type="protein sequence ID" value="RGD86960.1"/>
    <property type="molecule type" value="Genomic_DNA"/>
</dbReference>
<evidence type="ECO:0000256" key="3">
    <source>
        <dbReference type="ARBA" id="ARBA00022475"/>
    </source>
</evidence>
<accession>A0A3E3EGC5</accession>
<dbReference type="InterPro" id="IPR000515">
    <property type="entry name" value="MetI-like"/>
</dbReference>
<dbReference type="GO" id="GO:0005886">
    <property type="term" value="C:plasma membrane"/>
    <property type="evidence" value="ECO:0007669"/>
    <property type="project" value="UniProtKB-SubCell"/>
</dbReference>
<reference evidence="9 10" key="1">
    <citation type="submission" date="2018-08" db="EMBL/GenBank/DDBJ databases">
        <title>A genome reference for cultivated species of the human gut microbiota.</title>
        <authorList>
            <person name="Zou Y."/>
            <person name="Xue W."/>
            <person name="Luo G."/>
        </authorList>
    </citation>
    <scope>NUCLEOTIDE SEQUENCE [LARGE SCALE GENOMIC DNA]</scope>
    <source>
        <strain evidence="9 10">OM06-4</strain>
    </source>
</reference>
<evidence type="ECO:0000256" key="6">
    <source>
        <dbReference type="ARBA" id="ARBA00023136"/>
    </source>
</evidence>
<organism evidence="9 10">
    <name type="scientific">Thomasclavelia ramosa</name>
    <dbReference type="NCBI Taxonomy" id="1547"/>
    <lineage>
        <taxon>Bacteria</taxon>
        <taxon>Bacillati</taxon>
        <taxon>Bacillota</taxon>
        <taxon>Erysipelotrichia</taxon>
        <taxon>Erysipelotrichales</taxon>
        <taxon>Coprobacillaceae</taxon>
        <taxon>Thomasclavelia</taxon>
    </lineage>
</organism>
<dbReference type="CDD" id="cd06261">
    <property type="entry name" value="TM_PBP2"/>
    <property type="match status" value="1"/>
</dbReference>
<dbReference type="GO" id="GO:0055085">
    <property type="term" value="P:transmembrane transport"/>
    <property type="evidence" value="ECO:0007669"/>
    <property type="project" value="InterPro"/>
</dbReference>
<keyword evidence="2 7" id="KW-0813">Transport</keyword>
<evidence type="ECO:0000256" key="7">
    <source>
        <dbReference type="RuleBase" id="RU363032"/>
    </source>
</evidence>
<protein>
    <submittedName>
        <fullName evidence="9">ABC transporter permease subunit</fullName>
    </submittedName>
</protein>
<sequence length="240" mass="27036">MRRKIITLILIIGLWQGFALSIDKAVILPLPLVVFNQMFNLATSQSFYIAIGATLSRVALSFFLALIVGTILGVFSGLFKSVNEYLAPIFSFLQTIPQIAYILILLVWFKSLTALIIIVLLMILPVFYNNAVNGIKNISNDLNDVTILYHHPFKFNLIHVYLPLIKGYIVSAVETALPQSLKVGVMAEIFVSSNQGIGKQLYFARAQIDMVSIFAWTIWMVIIIMLITYFTNKIINKDKK</sequence>
<keyword evidence="3" id="KW-1003">Cell membrane</keyword>
<comment type="similarity">
    <text evidence="7">Belongs to the binding-protein-dependent transport system permease family.</text>
</comment>
<evidence type="ECO:0000256" key="2">
    <source>
        <dbReference type="ARBA" id="ARBA00022448"/>
    </source>
</evidence>
<name>A0A3E3EGC5_9FIRM</name>
<evidence type="ECO:0000256" key="5">
    <source>
        <dbReference type="ARBA" id="ARBA00022989"/>
    </source>
</evidence>
<dbReference type="GeneID" id="64195312"/>
<feature type="transmembrane region" description="Helical" evidence="7">
    <location>
        <begin position="58"/>
        <end position="79"/>
    </location>
</feature>
<evidence type="ECO:0000259" key="8">
    <source>
        <dbReference type="PROSITE" id="PS50928"/>
    </source>
</evidence>
<dbReference type="AlphaFoldDB" id="A0A3E3EGC5"/>
<feature type="transmembrane region" description="Helical" evidence="7">
    <location>
        <begin position="210"/>
        <end position="230"/>
    </location>
</feature>
<dbReference type="PANTHER" id="PTHR30151:SF0">
    <property type="entry name" value="ABC TRANSPORTER PERMEASE PROTEIN MJ0413-RELATED"/>
    <property type="match status" value="1"/>
</dbReference>
<dbReference type="SUPFAM" id="SSF161098">
    <property type="entry name" value="MetI-like"/>
    <property type="match status" value="1"/>
</dbReference>
<evidence type="ECO:0000313" key="9">
    <source>
        <dbReference type="EMBL" id="RGD86960.1"/>
    </source>
</evidence>
<dbReference type="PANTHER" id="PTHR30151">
    <property type="entry name" value="ALKANE SULFONATE ABC TRANSPORTER-RELATED, MEMBRANE SUBUNIT"/>
    <property type="match status" value="1"/>
</dbReference>
<keyword evidence="6 7" id="KW-0472">Membrane</keyword>
<dbReference type="Pfam" id="PF00528">
    <property type="entry name" value="BPD_transp_1"/>
    <property type="match status" value="1"/>
</dbReference>
<feature type="domain" description="ABC transmembrane type-1" evidence="8">
    <location>
        <begin position="51"/>
        <end position="231"/>
    </location>
</feature>
<dbReference type="Gene3D" id="1.10.3720.10">
    <property type="entry name" value="MetI-like"/>
    <property type="match status" value="1"/>
</dbReference>
<evidence type="ECO:0000256" key="1">
    <source>
        <dbReference type="ARBA" id="ARBA00004651"/>
    </source>
</evidence>
<dbReference type="InterPro" id="IPR035906">
    <property type="entry name" value="MetI-like_sf"/>
</dbReference>
<feature type="transmembrane region" description="Helical" evidence="7">
    <location>
        <begin position="99"/>
        <end position="128"/>
    </location>
</feature>
<evidence type="ECO:0000313" key="10">
    <source>
        <dbReference type="Proteomes" id="UP000261032"/>
    </source>
</evidence>
<comment type="subcellular location">
    <subcellularLocation>
        <location evidence="1 7">Cell membrane</location>
        <topology evidence="1 7">Multi-pass membrane protein</topology>
    </subcellularLocation>
</comment>
<dbReference type="RefSeq" id="WP_003536601.1">
    <property type="nucleotide sequence ID" value="NZ_AP031443.1"/>
</dbReference>